<keyword evidence="3 5" id="KW-0687">Ribonucleoprotein</keyword>
<dbReference type="InterPro" id="IPR037147">
    <property type="entry name" value="Ribosomal_bL28_sf"/>
</dbReference>
<evidence type="ECO:0000256" key="1">
    <source>
        <dbReference type="ARBA" id="ARBA00008760"/>
    </source>
</evidence>
<dbReference type="HAMAP" id="MF_00373">
    <property type="entry name" value="Ribosomal_bL28"/>
    <property type="match status" value="1"/>
</dbReference>
<dbReference type="AlphaFoldDB" id="A0A0P0Z1G3"/>
<dbReference type="Gene3D" id="2.30.170.40">
    <property type="entry name" value="Ribosomal protein L28/L24"/>
    <property type="match status" value="1"/>
</dbReference>
<feature type="compositionally biased region" description="Polar residues" evidence="6">
    <location>
        <begin position="11"/>
        <end position="22"/>
    </location>
</feature>
<accession>A0A0P0Z1G3</accession>
<dbReference type="EMBL" id="LC066375">
    <property type="protein sequence ID" value="BAT27767.1"/>
    <property type="molecule type" value="Genomic_DNA"/>
</dbReference>
<dbReference type="PANTHER" id="PTHR13528:SF2">
    <property type="entry name" value="LARGE RIBOSOMAL SUBUNIT PROTEIN BL28M"/>
    <property type="match status" value="1"/>
</dbReference>
<dbReference type="GO" id="GO:0022625">
    <property type="term" value="C:cytosolic large ribosomal subunit"/>
    <property type="evidence" value="ECO:0007669"/>
    <property type="project" value="TreeGrafter"/>
</dbReference>
<evidence type="ECO:0000313" key="7">
    <source>
        <dbReference type="EMBL" id="BAT27767.1"/>
    </source>
</evidence>
<dbReference type="GO" id="GO:0003735">
    <property type="term" value="F:structural constituent of ribosome"/>
    <property type="evidence" value="ECO:0007669"/>
    <property type="project" value="InterPro"/>
</dbReference>
<dbReference type="InterPro" id="IPR026569">
    <property type="entry name" value="Ribosomal_bL28"/>
</dbReference>
<proteinExistence type="inferred from homology"/>
<dbReference type="OrthoDB" id="9805609at2"/>
<evidence type="ECO:0000256" key="6">
    <source>
        <dbReference type="SAM" id="MobiDB-lite"/>
    </source>
</evidence>
<comment type="similarity">
    <text evidence="1 5">Belongs to the bacterial ribosomal protein bL28 family.</text>
</comment>
<dbReference type="SUPFAM" id="SSF143800">
    <property type="entry name" value="L28p-like"/>
    <property type="match status" value="1"/>
</dbReference>
<reference evidence="7" key="1">
    <citation type="journal article" date="2015" name="Proc. Natl. Acad. Sci. U.S.A.">
        <title>Bacterial clade with the ribosomal RNA operon on a small plasmid rather than the chromosome.</title>
        <authorList>
            <person name="Anda M."/>
            <person name="Ohtsubo Y."/>
            <person name="Okubo T."/>
            <person name="Sugawara M."/>
            <person name="Nagata Y."/>
            <person name="Tsuda M."/>
            <person name="Minamisawa K."/>
            <person name="Mitsui H."/>
        </authorList>
    </citation>
    <scope>NUCLEOTIDE SEQUENCE</scope>
    <source>
        <strain evidence="7">JCM 14755</strain>
    </source>
</reference>
<gene>
    <name evidence="5" type="primary">rpmB</name>
</gene>
<evidence type="ECO:0000256" key="2">
    <source>
        <dbReference type="ARBA" id="ARBA00022980"/>
    </source>
</evidence>
<dbReference type="RefSeq" id="WP_062226782.1">
    <property type="nucleotide sequence ID" value="NZ_BBWR01000003.1"/>
</dbReference>
<feature type="region of interest" description="Disordered" evidence="6">
    <location>
        <begin position="1"/>
        <end position="23"/>
    </location>
</feature>
<evidence type="ECO:0000256" key="5">
    <source>
        <dbReference type="HAMAP-Rule" id="MF_00373"/>
    </source>
</evidence>
<evidence type="ECO:0000256" key="4">
    <source>
        <dbReference type="ARBA" id="ARBA00035174"/>
    </source>
</evidence>
<dbReference type="NCBIfam" id="TIGR00009">
    <property type="entry name" value="L28"/>
    <property type="match status" value="1"/>
</dbReference>
<dbReference type="InterPro" id="IPR001383">
    <property type="entry name" value="Ribosomal_bL28_bact-type"/>
</dbReference>
<evidence type="ECO:0000256" key="3">
    <source>
        <dbReference type="ARBA" id="ARBA00023274"/>
    </source>
</evidence>
<protein>
    <recommendedName>
        <fullName evidence="4 5">Large ribosomal subunit protein bL28</fullName>
    </recommendedName>
</protein>
<dbReference type="Pfam" id="PF00830">
    <property type="entry name" value="Ribosomal_L28"/>
    <property type="match status" value="1"/>
</dbReference>
<name>A0A0P0Z1G3_9HYPH</name>
<dbReference type="InterPro" id="IPR034704">
    <property type="entry name" value="Ribosomal_bL28/bL31-like_sf"/>
</dbReference>
<sequence length="99" mass="10919">MSRACELTGKAVQSGNNVSHANNKTRRRFLPNLCNVTLISDSLGQRYRLRISANALRSVEHRGGLDAFLLKASEDDLSQRARLLKRQVAKKVAADTAAQ</sequence>
<dbReference type="PANTHER" id="PTHR13528">
    <property type="entry name" value="39S RIBOSOMAL PROTEIN L28, MITOCHONDRIAL"/>
    <property type="match status" value="1"/>
</dbReference>
<organism evidence="7">
    <name type="scientific">Aureimonas frigidaquae</name>
    <dbReference type="NCBI Taxonomy" id="424757"/>
    <lineage>
        <taxon>Bacteria</taxon>
        <taxon>Pseudomonadati</taxon>
        <taxon>Pseudomonadota</taxon>
        <taxon>Alphaproteobacteria</taxon>
        <taxon>Hyphomicrobiales</taxon>
        <taxon>Aurantimonadaceae</taxon>
        <taxon>Aureimonas</taxon>
    </lineage>
</organism>
<keyword evidence="2 5" id="KW-0689">Ribosomal protein</keyword>
<dbReference type="GO" id="GO:0006412">
    <property type="term" value="P:translation"/>
    <property type="evidence" value="ECO:0007669"/>
    <property type="project" value="UniProtKB-UniRule"/>
</dbReference>